<name>A0ACB7CHQ7_9ASCO</name>
<accession>A0ACB7CHQ7</accession>
<dbReference type="EMBL" id="JABTEG010000005">
    <property type="protein sequence ID" value="KAG4304894.1"/>
    <property type="molecule type" value="Genomic_DNA"/>
</dbReference>
<organism evidence="1 2">
    <name type="scientific">Pneumocystis oryctolagi</name>
    <dbReference type="NCBI Taxonomy" id="42067"/>
    <lineage>
        <taxon>Eukaryota</taxon>
        <taxon>Fungi</taxon>
        <taxon>Dikarya</taxon>
        <taxon>Ascomycota</taxon>
        <taxon>Taphrinomycotina</taxon>
        <taxon>Pneumocystomycetes</taxon>
        <taxon>Pneumocystaceae</taxon>
        <taxon>Pneumocystis</taxon>
    </lineage>
</organism>
<sequence length="432" mass="49046">MRDLFFLKVFSSRCVFFSFFGEFKPYHRRFFSHVKNKFSGRSELAQMLAKTINAIGPISIASFMRYCLTDPVMGYYTRRDPLGVYGDFTTSPEISQIFGELVGIWIVYEWILKNKPCKTTLVELGPGRGTLADDCLRTMMTFKDYAQTIESLRLIETSPILRELQCKQLCGTNVLERINADVFQCMSKYVLPTPFVVAHEFFDAMPIYKFEKTEHGWREFLVDFVQNETLSAKKHEGKVGEPSEFRMILSKRPTYYSLTLPNISRRYSVLPVTSCIEISPESITLMRKISDMLLSDSDSVPGSALIIDYGPSDTIPIHTLRGIRAHHIVSPFETPGEVDLSSDVDFQALKEVVLKNDKLDVYGPIEQGIWLKAMGIEVRAKILIDASKSASSKKRINSSYKRLIERGGGAMGKVYKVMAIIPKRKDGPAGFY</sequence>
<gene>
    <name evidence="1" type="ORF">PORY_001569</name>
</gene>
<dbReference type="Proteomes" id="UP000768646">
    <property type="component" value="Unassembled WGS sequence"/>
</dbReference>
<reference evidence="1 2" key="1">
    <citation type="journal article" date="2021" name="Commun. Biol.">
        <title>Genomic insights into the host specific adaptation of the Pneumocystis genus.</title>
        <authorList>
            <person name="Cisse O.H."/>
            <person name="Ma L."/>
            <person name="Dekker J.P."/>
            <person name="Khil P.P."/>
            <person name="Youn J.-H."/>
            <person name="Brenchley J.M."/>
            <person name="Blair R."/>
            <person name="Pahar B."/>
            <person name="Chabe M."/>
            <person name="Van Rompay K.K.A."/>
            <person name="Keesler R."/>
            <person name="Sukura A."/>
            <person name="Hirsch V."/>
            <person name="Kutty G."/>
            <person name="Liu Y."/>
            <person name="Peng L."/>
            <person name="Chen J."/>
            <person name="Song J."/>
            <person name="Weissenbacher-Lang C."/>
            <person name="Xu J."/>
            <person name="Upham N.S."/>
            <person name="Stajich J.E."/>
            <person name="Cuomo C.A."/>
            <person name="Cushion M.T."/>
            <person name="Kovacs J.A."/>
        </authorList>
    </citation>
    <scope>NUCLEOTIDE SEQUENCE [LARGE SCALE GENOMIC DNA]</scope>
    <source>
        <strain evidence="1 2">RABM</strain>
    </source>
</reference>
<evidence type="ECO:0000313" key="1">
    <source>
        <dbReference type="EMBL" id="KAG4304894.1"/>
    </source>
</evidence>
<evidence type="ECO:0000313" key="2">
    <source>
        <dbReference type="Proteomes" id="UP000768646"/>
    </source>
</evidence>
<keyword evidence="2" id="KW-1185">Reference proteome</keyword>
<protein>
    <submittedName>
        <fullName evidence="1">Uncharacterized protein</fullName>
    </submittedName>
</protein>
<proteinExistence type="predicted"/>
<comment type="caution">
    <text evidence="1">The sequence shown here is derived from an EMBL/GenBank/DDBJ whole genome shotgun (WGS) entry which is preliminary data.</text>
</comment>